<organism evidence="1 2">
    <name type="scientific">Nelumbo nucifera</name>
    <name type="common">Sacred lotus</name>
    <dbReference type="NCBI Taxonomy" id="4432"/>
    <lineage>
        <taxon>Eukaryota</taxon>
        <taxon>Viridiplantae</taxon>
        <taxon>Streptophyta</taxon>
        <taxon>Embryophyta</taxon>
        <taxon>Tracheophyta</taxon>
        <taxon>Spermatophyta</taxon>
        <taxon>Magnoliopsida</taxon>
        <taxon>Proteales</taxon>
        <taxon>Nelumbonaceae</taxon>
        <taxon>Nelumbo</taxon>
    </lineage>
</organism>
<dbReference type="EMBL" id="DUZY01000003">
    <property type="protein sequence ID" value="DAD33862.1"/>
    <property type="molecule type" value="Genomic_DNA"/>
</dbReference>
<gene>
    <name evidence="1" type="ORF">HUJ06_012713</name>
</gene>
<name>A0A822YMW3_NELNU</name>
<evidence type="ECO:0000313" key="1">
    <source>
        <dbReference type="EMBL" id="DAD33862.1"/>
    </source>
</evidence>
<protein>
    <submittedName>
        <fullName evidence="1">Uncharacterized protein</fullName>
    </submittedName>
</protein>
<evidence type="ECO:0000313" key="2">
    <source>
        <dbReference type="Proteomes" id="UP000607653"/>
    </source>
</evidence>
<proteinExistence type="predicted"/>
<reference evidence="1 2" key="1">
    <citation type="journal article" date="2020" name="Mol. Biol. Evol.">
        <title>Distinct Expression and Methylation Patterns for Genes with Different Fates following a Single Whole-Genome Duplication in Flowering Plants.</title>
        <authorList>
            <person name="Shi T."/>
            <person name="Rahmani R.S."/>
            <person name="Gugger P.F."/>
            <person name="Wang M."/>
            <person name="Li H."/>
            <person name="Zhang Y."/>
            <person name="Li Z."/>
            <person name="Wang Q."/>
            <person name="Van de Peer Y."/>
            <person name="Marchal K."/>
            <person name="Chen J."/>
        </authorList>
    </citation>
    <scope>NUCLEOTIDE SEQUENCE [LARGE SCALE GENOMIC DNA]</scope>
    <source>
        <tissue evidence="1">Leaf</tissue>
    </source>
</reference>
<sequence>METDSMLGPNLHNMDKVCSLLVREMFTKKIWRTQESHLFQNCWCAVEGIPPPFLLFSKELDEDPKSLTISNHIIPQIWPKLSEQYC</sequence>
<dbReference type="Proteomes" id="UP000607653">
    <property type="component" value="Unassembled WGS sequence"/>
</dbReference>
<comment type="caution">
    <text evidence="1">The sequence shown here is derived from an EMBL/GenBank/DDBJ whole genome shotgun (WGS) entry which is preliminary data.</text>
</comment>
<keyword evidence="2" id="KW-1185">Reference proteome</keyword>
<dbReference type="AlphaFoldDB" id="A0A822YMW3"/>
<accession>A0A822YMW3</accession>